<evidence type="ECO:0000256" key="15">
    <source>
        <dbReference type="ARBA" id="ARBA00060211"/>
    </source>
</evidence>
<keyword evidence="21" id="KW-1185">Reference proteome</keyword>
<dbReference type="PROSITE" id="PS50878">
    <property type="entry name" value="RT_POL"/>
    <property type="match status" value="1"/>
</dbReference>
<dbReference type="FunFam" id="3.30.70.380:FF:000002">
    <property type="entry name" value="phenylalanine--tRNA ligase, mitochondrial"/>
    <property type="match status" value="1"/>
</dbReference>
<keyword evidence="12" id="KW-0030">Aminoacyl-tRNA synthetase</keyword>
<keyword evidence="5" id="KW-0436">Ligase</keyword>
<dbReference type="InterPro" id="IPR036690">
    <property type="entry name" value="Fdx_antiC-bd_sf"/>
</dbReference>
<dbReference type="Gene3D" id="3.60.10.10">
    <property type="entry name" value="Endonuclease/exonuclease/phosphatase"/>
    <property type="match status" value="1"/>
</dbReference>
<dbReference type="AlphaFoldDB" id="A0A8K0A6W5"/>
<evidence type="ECO:0000256" key="13">
    <source>
        <dbReference type="ARBA" id="ARBA00031194"/>
    </source>
</evidence>
<evidence type="ECO:0000256" key="7">
    <source>
        <dbReference type="ARBA" id="ARBA00022840"/>
    </source>
</evidence>
<evidence type="ECO:0000259" key="18">
    <source>
        <dbReference type="PROSITE" id="PS50878"/>
    </source>
</evidence>
<protein>
    <recommendedName>
        <fullName evidence="16">Phenylalanine--tRNA ligase, mitochondrial</fullName>
        <ecNumber evidence="4">6.1.1.20</ecNumber>
    </recommendedName>
    <alternativeName>
        <fullName evidence="13">Phenylalanyl-tRNA synthetase</fullName>
    </alternativeName>
</protein>
<accession>A0A8K0A6W5</accession>
<dbReference type="Gene3D" id="3.30.930.10">
    <property type="entry name" value="Bira Bifunctional Protein, Domain 2"/>
    <property type="match status" value="1"/>
</dbReference>
<dbReference type="GO" id="GO:0043039">
    <property type="term" value="P:tRNA aminoacylation"/>
    <property type="evidence" value="ECO:0007669"/>
    <property type="project" value="InterPro"/>
</dbReference>
<evidence type="ECO:0000256" key="10">
    <source>
        <dbReference type="ARBA" id="ARBA00022990"/>
    </source>
</evidence>
<gene>
    <name evidence="20" type="primary">FARS2</name>
    <name evidence="20" type="ORF">BLAG_LOCUS22415</name>
</gene>
<comment type="similarity">
    <text evidence="2">Belongs to the class-II aminoacyl-tRNA synthetase family.</text>
</comment>
<dbReference type="InterPro" id="IPR006195">
    <property type="entry name" value="aa-tRNA-synth_II"/>
</dbReference>
<evidence type="ECO:0000256" key="8">
    <source>
        <dbReference type="ARBA" id="ARBA00022917"/>
    </source>
</evidence>
<feature type="domain" description="Aminoacyl-transfer RNA synthetases class-II family profile" evidence="17">
    <location>
        <begin position="767"/>
        <end position="1015"/>
    </location>
</feature>
<dbReference type="InterPro" id="IPR002319">
    <property type="entry name" value="Phenylalanyl-tRNA_Synthase"/>
</dbReference>
<evidence type="ECO:0000259" key="17">
    <source>
        <dbReference type="PROSITE" id="PS50862"/>
    </source>
</evidence>
<dbReference type="GO" id="GO:0005759">
    <property type="term" value="C:mitochondrial matrix"/>
    <property type="evidence" value="ECO:0007669"/>
    <property type="project" value="UniProtKB-SubCell"/>
</dbReference>
<feature type="domain" description="FDX-ACB" evidence="19">
    <location>
        <begin position="1017"/>
        <end position="1108"/>
    </location>
</feature>
<dbReference type="CDD" id="cd01650">
    <property type="entry name" value="RT_nLTR_like"/>
    <property type="match status" value="1"/>
</dbReference>
<dbReference type="PROSITE" id="PS51447">
    <property type="entry name" value="FDX_ACB"/>
    <property type="match status" value="1"/>
</dbReference>
<dbReference type="CDD" id="cd00496">
    <property type="entry name" value="PheRS_alpha_core"/>
    <property type="match status" value="1"/>
</dbReference>
<dbReference type="Pfam" id="PF03147">
    <property type="entry name" value="FDX-ACB"/>
    <property type="match status" value="1"/>
</dbReference>
<dbReference type="InterPro" id="IPR005121">
    <property type="entry name" value="Fdx_antiC-bd"/>
</dbReference>
<keyword evidence="8" id="KW-0648">Protein biosynthesis</keyword>
<dbReference type="SUPFAM" id="SSF56219">
    <property type="entry name" value="DNase I-like"/>
    <property type="match status" value="1"/>
</dbReference>
<dbReference type="GO" id="GO:0004826">
    <property type="term" value="F:phenylalanine-tRNA ligase activity"/>
    <property type="evidence" value="ECO:0007669"/>
    <property type="project" value="UniProtKB-EC"/>
</dbReference>
<dbReference type="GO" id="GO:0006412">
    <property type="term" value="P:translation"/>
    <property type="evidence" value="ECO:0007669"/>
    <property type="project" value="UniProtKB-KW"/>
</dbReference>
<reference evidence="20" key="1">
    <citation type="submission" date="2022-01" db="EMBL/GenBank/DDBJ databases">
        <authorList>
            <person name="Braso-Vives M."/>
        </authorList>
    </citation>
    <scope>NUCLEOTIDE SEQUENCE</scope>
</reference>
<keyword evidence="7" id="KW-0067">ATP-binding</keyword>
<dbReference type="InterPro" id="IPR043502">
    <property type="entry name" value="DNA/RNA_pol_sf"/>
</dbReference>
<evidence type="ECO:0000256" key="12">
    <source>
        <dbReference type="ARBA" id="ARBA00023146"/>
    </source>
</evidence>
<evidence type="ECO:0000256" key="6">
    <source>
        <dbReference type="ARBA" id="ARBA00022741"/>
    </source>
</evidence>
<dbReference type="PROSITE" id="PS50862">
    <property type="entry name" value="AA_TRNA_LIGASE_II"/>
    <property type="match status" value="1"/>
</dbReference>
<name>A0A8K0A6W5_BRALA</name>
<dbReference type="GO" id="GO:0000049">
    <property type="term" value="F:tRNA binding"/>
    <property type="evidence" value="ECO:0007669"/>
    <property type="project" value="InterPro"/>
</dbReference>
<comment type="catalytic activity">
    <reaction evidence="14">
        <text>tRNA(Phe) + L-phenylalanine + ATP = L-phenylalanyl-tRNA(Phe) + AMP + diphosphate + H(+)</text>
        <dbReference type="Rhea" id="RHEA:19413"/>
        <dbReference type="Rhea" id="RHEA-COMP:9668"/>
        <dbReference type="Rhea" id="RHEA-COMP:9699"/>
        <dbReference type="ChEBI" id="CHEBI:15378"/>
        <dbReference type="ChEBI" id="CHEBI:30616"/>
        <dbReference type="ChEBI" id="CHEBI:33019"/>
        <dbReference type="ChEBI" id="CHEBI:58095"/>
        <dbReference type="ChEBI" id="CHEBI:78442"/>
        <dbReference type="ChEBI" id="CHEBI:78531"/>
        <dbReference type="ChEBI" id="CHEBI:456215"/>
        <dbReference type="EC" id="6.1.1.20"/>
    </reaction>
</comment>
<comment type="subcellular location">
    <subcellularLocation>
        <location evidence="1">Mitochondrion matrix</location>
    </subcellularLocation>
</comment>
<keyword evidence="6" id="KW-0547">Nucleotide-binding</keyword>
<evidence type="ECO:0000313" key="20">
    <source>
        <dbReference type="EMBL" id="CAH1269951.1"/>
    </source>
</evidence>
<dbReference type="InterPro" id="IPR000477">
    <property type="entry name" value="RT_dom"/>
</dbReference>
<organism evidence="20 21">
    <name type="scientific">Branchiostoma lanceolatum</name>
    <name type="common">Common lancelet</name>
    <name type="synonym">Amphioxus lanceolatum</name>
    <dbReference type="NCBI Taxonomy" id="7740"/>
    <lineage>
        <taxon>Eukaryota</taxon>
        <taxon>Metazoa</taxon>
        <taxon>Chordata</taxon>
        <taxon>Cephalochordata</taxon>
        <taxon>Leptocardii</taxon>
        <taxon>Amphioxiformes</taxon>
        <taxon>Branchiostomatidae</taxon>
        <taxon>Branchiostoma</taxon>
    </lineage>
</organism>
<evidence type="ECO:0000256" key="3">
    <source>
        <dbReference type="ARBA" id="ARBA00011245"/>
    </source>
</evidence>
<dbReference type="OrthoDB" id="4457at2759"/>
<dbReference type="Gene3D" id="3.30.70.380">
    <property type="entry name" value="Ferrodoxin-fold anticodon-binding domain"/>
    <property type="match status" value="1"/>
</dbReference>
<evidence type="ECO:0000256" key="16">
    <source>
        <dbReference type="ARBA" id="ARBA00073229"/>
    </source>
</evidence>
<dbReference type="SUPFAM" id="SSF54991">
    <property type="entry name" value="Anticodon-binding domain of PheRS"/>
    <property type="match status" value="1"/>
</dbReference>
<dbReference type="FunFam" id="3.30.930.10:FF:000041">
    <property type="entry name" value="Phenylalanyl-tRNA synthetase 2, mitochondrial"/>
    <property type="match status" value="1"/>
</dbReference>
<evidence type="ECO:0000256" key="4">
    <source>
        <dbReference type="ARBA" id="ARBA00012814"/>
    </source>
</evidence>
<evidence type="ECO:0000259" key="19">
    <source>
        <dbReference type="PROSITE" id="PS51447"/>
    </source>
</evidence>
<dbReference type="PANTHER" id="PTHR47510">
    <property type="entry name" value="REVERSE TRANSCRIPTASE DOMAIN-CONTAINING PROTEIN"/>
    <property type="match status" value="1"/>
</dbReference>
<dbReference type="EMBL" id="OV696692">
    <property type="protein sequence ID" value="CAH1269951.1"/>
    <property type="molecule type" value="Genomic_DNA"/>
</dbReference>
<feature type="domain" description="Reverse transcriptase" evidence="18">
    <location>
        <begin position="463"/>
        <end position="729"/>
    </location>
</feature>
<dbReference type="EC" id="6.1.1.20" evidence="4"/>
<evidence type="ECO:0000256" key="2">
    <source>
        <dbReference type="ARBA" id="ARBA00008226"/>
    </source>
</evidence>
<evidence type="ECO:0000256" key="14">
    <source>
        <dbReference type="ARBA" id="ARBA00049255"/>
    </source>
</evidence>
<dbReference type="SUPFAM" id="SSF56672">
    <property type="entry name" value="DNA/RNA polymerases"/>
    <property type="match status" value="1"/>
</dbReference>
<dbReference type="InterPro" id="IPR036691">
    <property type="entry name" value="Endo/exonu/phosph_ase_sf"/>
</dbReference>
<evidence type="ECO:0000256" key="5">
    <source>
        <dbReference type="ARBA" id="ARBA00022598"/>
    </source>
</evidence>
<keyword evidence="9" id="KW-0809">Transit peptide</keyword>
<dbReference type="Pfam" id="PF01409">
    <property type="entry name" value="tRNA-synt_2d"/>
    <property type="match status" value="2"/>
</dbReference>
<dbReference type="InterPro" id="IPR045864">
    <property type="entry name" value="aa-tRNA-synth_II/BPL/LPL"/>
</dbReference>
<dbReference type="SUPFAM" id="SSF55681">
    <property type="entry name" value="Class II aaRS and biotin synthetases"/>
    <property type="match status" value="1"/>
</dbReference>
<comment type="subunit">
    <text evidence="3">Monomer.</text>
</comment>
<dbReference type="Pfam" id="PF00078">
    <property type="entry name" value="RVT_1"/>
    <property type="match status" value="1"/>
</dbReference>
<keyword evidence="10" id="KW-0007">Acetylation</keyword>
<evidence type="ECO:0000256" key="11">
    <source>
        <dbReference type="ARBA" id="ARBA00023128"/>
    </source>
</evidence>
<dbReference type="Proteomes" id="UP000838412">
    <property type="component" value="Chromosome 7"/>
</dbReference>
<keyword evidence="11" id="KW-0496">Mitochondrion</keyword>
<dbReference type="PANTHER" id="PTHR47510:SF3">
    <property type="entry name" value="ENDO_EXONUCLEASE_PHOSPHATASE DOMAIN-CONTAINING PROTEIN"/>
    <property type="match status" value="1"/>
</dbReference>
<sequence length="1109" mass="126225">MASIGVRRYPRELLKSLRSMITPIDAHAKKSLLANGLLRRCRPRGKKADLPTEATSIEGYSSFRRDRPDKRGGGVAVYVKNYITAKPVNLIVPAELECVWVHLRPPWLPREITSIALCGVYNPPASPNEDALLDHLSESMDLLRNSHPDIGLLVLGDLNRLDSSHLCRSHSLEQVVDIPTRGDAVLDQILTNIGGFYRSPSVAPPVGNSDHNCVLLFGERRKPPNYTPKKVVRPMRDSDLRAFGSWITSHNWDEVLQETNTQAKSTTFYTTLNQAIEKFLPAKTVRTHCRDKPWITPMIKSLISKRQRAFNKGDTCTWKHLRNKIAREISTAKNKHYHDNIKHLKSADPRKWYQNIKQMANLCSDPTDIEVPGVDQTCTQTVANAINRHLASASQQLPPLSLADLPSFLPAPGPPPRVSVWEMYHRLRRVKLGKASGVDGISARLVREFAFELSTPVSDIFNSSLQEGTVPSVWKMADVVPVPKEKPPRLEKLRPISLTPIFAKVCEGFVTEWCLSDILPTIDPRQYGSLKGKSTTHYLTSLIHHLASTTDKPGYCNTLVLTDFTRAFDRVHHLTAVAKLLDLGVRRSIIPWVCAFLSNRQQRVKYQQVLSEWETLTCGVPQGTKLGPLVFLTLINDASPVSEDSAEAWKYVDDMSLSEARPVTHDSTLQTDVDSLVRWTEDNHMQLNPSKCMVMLICFMRNPPPPPVLTIKTSTLQVVQFAKILGVIFQANLKWDAHVNMMVNKGSRRLYLLRNHFYAKYTQRGNPLFSVYDYLSPATTTEQTFDSVLIPNDHVTRRKQDNYYINGSYLLRPHTSSHQRDLVKSGLDAFLVTGDVYRRDDIDRSHYPVFHQMEGVRLFSKHALFGEVKGGHMLELFEEGRRVPEKQERHTLEAAKLVEHDLKQTLVALVKTLFGEDLRTRWVDCYFPFTHPSFELEIWFGGEWLEVLGCGVMEQELLRRAGASDKVGWAFGLGLERLAMILYGIPDIRMFWSNDHGFLSQFRVDDVNQPVKFQPFQKYEPIVRDISFWIPSGFERADFLDLVRTVGADVIEEVAIYDEFVHPKTKKTSNSYRIKYFQLERLLTNEEVNSIHKKIQDAAVQELGVEGRF</sequence>
<evidence type="ECO:0000256" key="9">
    <source>
        <dbReference type="ARBA" id="ARBA00022946"/>
    </source>
</evidence>
<evidence type="ECO:0000313" key="21">
    <source>
        <dbReference type="Proteomes" id="UP000838412"/>
    </source>
</evidence>
<proteinExistence type="inferred from homology"/>
<comment type="function">
    <text evidence="15">Is responsible for the charging of tRNA(Phe) with phenylalanine in mitochondrial translation. To a lesser extent, also catalyzes direct attachment of m-Tyr (an oxidized version of Phe) to tRNA(Phe), thereby opening the way for delivery of the misacylated tRNA to the ribosome and incorporation of ROS-damaged amino acid into proteins.</text>
</comment>
<dbReference type="GO" id="GO:0005524">
    <property type="term" value="F:ATP binding"/>
    <property type="evidence" value="ECO:0007669"/>
    <property type="project" value="UniProtKB-KW"/>
</dbReference>
<dbReference type="SMART" id="SM00896">
    <property type="entry name" value="FDX-ACB"/>
    <property type="match status" value="1"/>
</dbReference>
<evidence type="ECO:0000256" key="1">
    <source>
        <dbReference type="ARBA" id="ARBA00004305"/>
    </source>
</evidence>